<evidence type="ECO:0000313" key="7">
    <source>
        <dbReference type="EMBL" id="WVY98195.1"/>
    </source>
</evidence>
<dbReference type="InterPro" id="IPR026896">
    <property type="entry name" value="CSTF_C"/>
</dbReference>
<organism evidence="7 8">
    <name type="scientific">Vigna mungo</name>
    <name type="common">Black gram</name>
    <name type="synonym">Phaseolus mungo</name>
    <dbReference type="NCBI Taxonomy" id="3915"/>
    <lineage>
        <taxon>Eukaryota</taxon>
        <taxon>Viridiplantae</taxon>
        <taxon>Streptophyta</taxon>
        <taxon>Embryophyta</taxon>
        <taxon>Tracheophyta</taxon>
        <taxon>Spermatophyta</taxon>
        <taxon>Magnoliopsida</taxon>
        <taxon>eudicotyledons</taxon>
        <taxon>Gunneridae</taxon>
        <taxon>Pentapetalae</taxon>
        <taxon>rosids</taxon>
        <taxon>fabids</taxon>
        <taxon>Fabales</taxon>
        <taxon>Fabaceae</taxon>
        <taxon>Papilionoideae</taxon>
        <taxon>50 kb inversion clade</taxon>
        <taxon>NPAAA clade</taxon>
        <taxon>indigoferoid/millettioid clade</taxon>
        <taxon>Phaseoleae</taxon>
        <taxon>Vigna</taxon>
    </lineage>
</organism>
<protein>
    <recommendedName>
        <fullName evidence="6">RRM domain-containing protein</fullName>
    </recommendedName>
</protein>
<evidence type="ECO:0000256" key="2">
    <source>
        <dbReference type="ARBA" id="ARBA00023242"/>
    </source>
</evidence>
<proteinExistence type="predicted"/>
<feature type="compositionally biased region" description="Basic and acidic residues" evidence="4">
    <location>
        <begin position="464"/>
        <end position="474"/>
    </location>
</feature>
<dbReference type="Gene3D" id="3.30.70.330">
    <property type="match status" value="1"/>
</dbReference>
<name>A0AAQ3MVZ1_VIGMU</name>
<dbReference type="Pfam" id="PF14304">
    <property type="entry name" value="CSTF_C"/>
    <property type="match status" value="1"/>
</dbReference>
<evidence type="ECO:0000256" key="4">
    <source>
        <dbReference type="SAM" id="MobiDB-lite"/>
    </source>
</evidence>
<evidence type="ECO:0000256" key="3">
    <source>
        <dbReference type="PROSITE-ProRule" id="PRU00176"/>
    </source>
</evidence>
<feature type="region of interest" description="Disordered" evidence="4">
    <location>
        <begin position="427"/>
        <end position="536"/>
    </location>
</feature>
<evidence type="ECO:0000256" key="1">
    <source>
        <dbReference type="ARBA" id="ARBA00004123"/>
    </source>
</evidence>
<dbReference type="AlphaFoldDB" id="A0AAQ3MVZ1"/>
<dbReference type="InterPro" id="IPR000504">
    <property type="entry name" value="RRM_dom"/>
</dbReference>
<dbReference type="SMART" id="SM00360">
    <property type="entry name" value="RRM"/>
    <property type="match status" value="1"/>
</dbReference>
<keyword evidence="5" id="KW-0732">Signal</keyword>
<dbReference type="InterPro" id="IPR035979">
    <property type="entry name" value="RBD_domain_sf"/>
</dbReference>
<dbReference type="InterPro" id="IPR012677">
    <property type="entry name" value="Nucleotide-bd_a/b_plait_sf"/>
</dbReference>
<dbReference type="InterPro" id="IPR025742">
    <property type="entry name" value="CSTF2_hinge"/>
</dbReference>
<evidence type="ECO:0000313" key="8">
    <source>
        <dbReference type="Proteomes" id="UP001374535"/>
    </source>
</evidence>
<dbReference type="FunFam" id="1.25.40.630:FF:000002">
    <property type="entry name" value="Cleavage stimulating factor 64"/>
    <property type="match status" value="1"/>
</dbReference>
<accession>A0AAQ3MVZ1</accession>
<gene>
    <name evidence="7" type="ORF">V8G54_030346</name>
</gene>
<comment type="subcellular location">
    <subcellularLocation>
        <location evidence="1">Nucleus</location>
    </subcellularLocation>
</comment>
<dbReference type="Pfam" id="PF14327">
    <property type="entry name" value="CSTF2_hinge"/>
    <property type="match status" value="1"/>
</dbReference>
<feature type="compositionally biased region" description="Polar residues" evidence="4">
    <location>
        <begin position="434"/>
        <end position="459"/>
    </location>
</feature>
<dbReference type="GO" id="GO:0005847">
    <property type="term" value="C:mRNA cleavage and polyadenylation specificity factor complex"/>
    <property type="evidence" value="ECO:0007669"/>
    <property type="project" value="TreeGrafter"/>
</dbReference>
<dbReference type="Proteomes" id="UP001374535">
    <property type="component" value="Chromosome 9"/>
</dbReference>
<dbReference type="CDD" id="cd12398">
    <property type="entry name" value="RRM_CSTF2_RNA15_like"/>
    <property type="match status" value="1"/>
</dbReference>
<feature type="signal peptide" evidence="5">
    <location>
        <begin position="1"/>
        <end position="31"/>
    </location>
</feature>
<evidence type="ECO:0000256" key="5">
    <source>
        <dbReference type="SAM" id="SignalP"/>
    </source>
</evidence>
<feature type="chain" id="PRO_5042899452" description="RRM domain-containing protein" evidence="5">
    <location>
        <begin position="32"/>
        <end position="582"/>
    </location>
</feature>
<dbReference type="Gene3D" id="1.10.20.70">
    <property type="entry name" value="Transcription termination and cleavage factor, C-terminal domain"/>
    <property type="match status" value="1"/>
</dbReference>
<dbReference type="Gene3D" id="1.25.40.630">
    <property type="match status" value="1"/>
</dbReference>
<dbReference type="FunFam" id="3.30.70.330:FF:000378">
    <property type="entry name" value="Cleavage stimulating factor 64"/>
    <property type="match status" value="1"/>
</dbReference>
<evidence type="ECO:0000259" key="6">
    <source>
        <dbReference type="PROSITE" id="PS50102"/>
    </source>
</evidence>
<feature type="region of interest" description="Disordered" evidence="4">
    <location>
        <begin position="129"/>
        <end position="165"/>
    </location>
</feature>
<feature type="domain" description="RRM" evidence="6">
    <location>
        <begin position="54"/>
        <end position="132"/>
    </location>
</feature>
<dbReference type="GO" id="GO:0003729">
    <property type="term" value="F:mRNA binding"/>
    <property type="evidence" value="ECO:0007669"/>
    <property type="project" value="TreeGrafter"/>
</dbReference>
<keyword evidence="3" id="KW-0694">RNA-binding</keyword>
<dbReference type="SUPFAM" id="SSF54928">
    <property type="entry name" value="RNA-binding domain, RBD"/>
    <property type="match status" value="1"/>
</dbReference>
<dbReference type="PROSITE" id="PS50102">
    <property type="entry name" value="RRM"/>
    <property type="match status" value="1"/>
</dbReference>
<keyword evidence="8" id="KW-1185">Reference proteome</keyword>
<dbReference type="GO" id="GO:0031124">
    <property type="term" value="P:mRNA 3'-end processing"/>
    <property type="evidence" value="ECO:0007669"/>
    <property type="project" value="InterPro"/>
</dbReference>
<dbReference type="InterPro" id="IPR038192">
    <property type="entry name" value="CSTF_C_sf"/>
</dbReference>
<reference evidence="7 8" key="1">
    <citation type="journal article" date="2023" name="Life. Sci Alliance">
        <title>Evolutionary insights into 3D genome organization and epigenetic landscape of Vigna mungo.</title>
        <authorList>
            <person name="Junaid A."/>
            <person name="Singh B."/>
            <person name="Bhatia S."/>
        </authorList>
    </citation>
    <scope>NUCLEOTIDE SEQUENCE [LARGE SCALE GENOMIC DNA]</scope>
    <source>
        <strain evidence="7">Urdbean</strain>
    </source>
</reference>
<dbReference type="Pfam" id="PF00076">
    <property type="entry name" value="RRM_1"/>
    <property type="match status" value="1"/>
</dbReference>
<dbReference type="FunFam" id="1.10.20.70:FF:000002">
    <property type="entry name" value="Related to Cleavage stimulation factor"/>
    <property type="match status" value="1"/>
</dbReference>
<dbReference type="EMBL" id="CP144692">
    <property type="protein sequence ID" value="WVY98195.1"/>
    <property type="molecule type" value="Genomic_DNA"/>
</dbReference>
<dbReference type="PANTHER" id="PTHR45735">
    <property type="entry name" value="CLEAVAGE STIMULATION FACTOR SUBUNIT 2"/>
    <property type="match status" value="1"/>
</dbReference>
<sequence length="582" mass="63025">MATSQSQHRCVFVSSLNFLSLWLRLIATLDAVNFNEIGICVIHARLLGYDCCCDFIIVGNIPYDATEEQLVEICQEVGPVVSFRLVIDRETGKPKGYGFCEYKDEETALSARRNLQGYEINGRQLRVDFAENDKGTDRNREQGRGGPGMTTNVDPQKQVGGPAGEAVQHQPIGLHIAITAATVMTAALGGAQFGIQSNQNSLQSQSALAHDPLTLHLAKMSRSQLTEMISELKGMATQNKDLARQLLLSRPQLPKALFQAQIMLGMVSSQVLQMPNLRLVSDQPSQSLMNEGQLAQPPLVQTLPGLPPHGQSKLQSGLTPYAQEGQVNTILHNPLAPNQLTAHPKPPVQPRIPVQQHPNNLVLPGTLSGQPNLLLPSVRPGLGSLSARPPIQPTTSTALNQQMHVSLLQNSAHVGNSTVGHNIQMVRPDANFQPGPSISASTSQLSSKGDKSSNVTYSNMPLGIEKKNNVRDSSESFSRPSKLMKLDEGRSTPLSTGMSDVPVTDGPSHTLGRSSLPVLATPKGEGQYSELQSSQLPPDVESVLLQQVLNLTPEQLSSLPPEQQQQVIQLQQALRRDQMQPS</sequence>
<feature type="compositionally biased region" description="Basic and acidic residues" evidence="4">
    <location>
        <begin position="129"/>
        <end position="143"/>
    </location>
</feature>
<dbReference type="PANTHER" id="PTHR45735:SF2">
    <property type="entry name" value="CLEAVAGE STIMULATION FACTOR SUBUNIT 2"/>
    <property type="match status" value="1"/>
</dbReference>
<keyword evidence="2" id="KW-0539">Nucleus</keyword>